<evidence type="ECO:0000313" key="1">
    <source>
        <dbReference type="EMBL" id="XCN28544.1"/>
    </source>
</evidence>
<proteinExistence type="predicted"/>
<accession>A0AAU8L0Y7</accession>
<dbReference type="EMBL" id="PP869283">
    <property type="protein sequence ID" value="XCN28544.1"/>
    <property type="molecule type" value="Genomic_DNA"/>
</dbReference>
<gene>
    <name evidence="1" type="ORF">vBCPPX44_4</name>
</gene>
<name>A0AAU8L0Y7_9CAUD</name>
<reference evidence="1" key="1">
    <citation type="submission" date="2024-06" db="EMBL/GenBank/DDBJ databases">
        <authorList>
            <person name="Li M."/>
        </authorList>
    </citation>
    <scope>NUCLEOTIDE SEQUENCE</scope>
</reference>
<protein>
    <submittedName>
        <fullName evidence="1">Uncharacterized protein</fullName>
    </submittedName>
</protein>
<sequence>MAKRTTKQQFMKKWDKAVKNNSYIFLQDKDNMKKAQKYFGLSNEYVSIVGNKAKANYQFENKKKIVNERKTKLRDSLLQDGTVDKTDIKKIINNDRLYKKLNTRNVRSSVNKAIQTEFFNIISNIGLFKDNGAFRRALKGNDTPIKEFKKKVLEAIQKSNKPFELLLSFSERIDKAFELIYEAYPEGALNSVQGSRVVNKFIDIIETEMLRSV</sequence>
<organism evidence="1">
    <name type="scientific">Clostridium phage vB_CPP_X44</name>
    <dbReference type="NCBI Taxonomy" id="3232179"/>
    <lineage>
        <taxon>Viruses</taxon>
        <taxon>Duplodnaviria</taxon>
        <taxon>Heunggongvirae</taxon>
        <taxon>Uroviricota</taxon>
        <taxon>Caudoviricetes</taxon>
    </lineage>
</organism>